<comment type="caution">
    <text evidence="1">The sequence shown here is derived from an EMBL/GenBank/DDBJ whole genome shotgun (WGS) entry which is preliminary data.</text>
</comment>
<organism evidence="1 2">
    <name type="scientific">Racocetra persica</name>
    <dbReference type="NCBI Taxonomy" id="160502"/>
    <lineage>
        <taxon>Eukaryota</taxon>
        <taxon>Fungi</taxon>
        <taxon>Fungi incertae sedis</taxon>
        <taxon>Mucoromycota</taxon>
        <taxon>Glomeromycotina</taxon>
        <taxon>Glomeromycetes</taxon>
        <taxon>Diversisporales</taxon>
        <taxon>Gigasporaceae</taxon>
        <taxon>Racocetra</taxon>
    </lineage>
</organism>
<reference evidence="1" key="1">
    <citation type="submission" date="2021-06" db="EMBL/GenBank/DDBJ databases">
        <authorList>
            <person name="Kallberg Y."/>
            <person name="Tangrot J."/>
            <person name="Rosling A."/>
        </authorList>
    </citation>
    <scope>NUCLEOTIDE SEQUENCE</scope>
    <source>
        <strain evidence="1">MA461A</strain>
    </source>
</reference>
<name>A0ACA9STQ0_9GLOM</name>
<proteinExistence type="predicted"/>
<gene>
    <name evidence="1" type="ORF">RPERSI_LOCUS34499</name>
</gene>
<dbReference type="Proteomes" id="UP000789920">
    <property type="component" value="Unassembled WGS sequence"/>
</dbReference>
<feature type="non-terminal residue" evidence="1">
    <location>
        <position position="1"/>
    </location>
</feature>
<dbReference type="EMBL" id="CAJVQC010154515">
    <property type="protein sequence ID" value="CAG8847151.1"/>
    <property type="molecule type" value="Genomic_DNA"/>
</dbReference>
<sequence length="103" mass="11967">SSNKETSMSDEIASMSSDNTSLQKNTNKPKKRANNPRKTQIKHIQNQAPVRDYLNELDDRSNECKVVVDQQSFLLSENAEFIKFLQELDLRYHLPCHQTLSTW</sequence>
<evidence type="ECO:0000313" key="1">
    <source>
        <dbReference type="EMBL" id="CAG8847151.1"/>
    </source>
</evidence>
<feature type="non-terminal residue" evidence="1">
    <location>
        <position position="103"/>
    </location>
</feature>
<protein>
    <submittedName>
        <fullName evidence="1">6393_t:CDS:1</fullName>
    </submittedName>
</protein>
<evidence type="ECO:0000313" key="2">
    <source>
        <dbReference type="Proteomes" id="UP000789920"/>
    </source>
</evidence>
<keyword evidence="2" id="KW-1185">Reference proteome</keyword>
<accession>A0ACA9STQ0</accession>